<reference evidence="2 3" key="1">
    <citation type="journal article" date="2024" name="BMC Genomics">
        <title>De novo assembly and annotation of Popillia japonica's genome with initial clues to its potential as an invasive pest.</title>
        <authorList>
            <person name="Cucini C."/>
            <person name="Boschi S."/>
            <person name="Funari R."/>
            <person name="Cardaioli E."/>
            <person name="Iannotti N."/>
            <person name="Marturano G."/>
            <person name="Paoli F."/>
            <person name="Bruttini M."/>
            <person name="Carapelli A."/>
            <person name="Frati F."/>
            <person name="Nardi F."/>
        </authorList>
    </citation>
    <scope>NUCLEOTIDE SEQUENCE [LARGE SCALE GENOMIC DNA]</scope>
    <source>
        <strain evidence="2">DMR45628</strain>
    </source>
</reference>
<proteinExistence type="predicted"/>
<dbReference type="EMBL" id="JASPKY010000725">
    <property type="protein sequence ID" value="KAK9686177.1"/>
    <property type="molecule type" value="Genomic_DNA"/>
</dbReference>
<comment type="caution">
    <text evidence="2">The sequence shown here is derived from an EMBL/GenBank/DDBJ whole genome shotgun (WGS) entry which is preliminary data.</text>
</comment>
<dbReference type="Proteomes" id="UP001458880">
    <property type="component" value="Unassembled WGS sequence"/>
</dbReference>
<keyword evidence="3" id="KW-1185">Reference proteome</keyword>
<name>A0AAW1IAR1_POPJA</name>
<organism evidence="2 3">
    <name type="scientific">Popillia japonica</name>
    <name type="common">Japanese beetle</name>
    <dbReference type="NCBI Taxonomy" id="7064"/>
    <lineage>
        <taxon>Eukaryota</taxon>
        <taxon>Metazoa</taxon>
        <taxon>Ecdysozoa</taxon>
        <taxon>Arthropoda</taxon>
        <taxon>Hexapoda</taxon>
        <taxon>Insecta</taxon>
        <taxon>Pterygota</taxon>
        <taxon>Neoptera</taxon>
        <taxon>Endopterygota</taxon>
        <taxon>Coleoptera</taxon>
        <taxon>Polyphaga</taxon>
        <taxon>Scarabaeiformia</taxon>
        <taxon>Scarabaeidae</taxon>
        <taxon>Rutelinae</taxon>
        <taxon>Popillia</taxon>
    </lineage>
</organism>
<dbReference type="AlphaFoldDB" id="A0AAW1IAR1"/>
<feature type="compositionally biased region" description="Acidic residues" evidence="1">
    <location>
        <begin position="1"/>
        <end position="10"/>
    </location>
</feature>
<evidence type="ECO:0000313" key="3">
    <source>
        <dbReference type="Proteomes" id="UP001458880"/>
    </source>
</evidence>
<evidence type="ECO:0000313" key="2">
    <source>
        <dbReference type="EMBL" id="KAK9686177.1"/>
    </source>
</evidence>
<gene>
    <name evidence="2" type="ORF">QE152_g37387</name>
</gene>
<accession>A0AAW1IAR1</accession>
<sequence>MNDVDTDVEVGDTPRGTRKRTRREWKKTARKRLKYMDHFLDMENFESDCKHSRTSVFICKNITKEDIIPLRRKVYAVSSKITQDIKLSHMMRTSVTKRHSRTSETQRKRHRNITKRLQTIAKKIQDGSGIKETRGGDTKSKKMTLIREKVEGFIKKLKGRESHYNRSKSARIYLPSELNIRKLWQMYNVDEMPETDKNKGMFFFI</sequence>
<feature type="region of interest" description="Disordered" evidence="1">
    <location>
        <begin position="1"/>
        <end position="25"/>
    </location>
</feature>
<evidence type="ECO:0000256" key="1">
    <source>
        <dbReference type="SAM" id="MobiDB-lite"/>
    </source>
</evidence>
<feature type="compositionally biased region" description="Basic residues" evidence="1">
    <location>
        <begin position="16"/>
        <end position="25"/>
    </location>
</feature>
<protein>
    <submittedName>
        <fullName evidence="2">Uncharacterized protein</fullName>
    </submittedName>
</protein>